<feature type="non-terminal residue" evidence="4">
    <location>
        <position position="175"/>
    </location>
</feature>
<dbReference type="InterPro" id="IPR016024">
    <property type="entry name" value="ARM-type_fold"/>
</dbReference>
<comment type="similarity">
    <text evidence="1">Belongs to the importin alpha family.</text>
</comment>
<evidence type="ECO:0000256" key="2">
    <source>
        <dbReference type="ARBA" id="ARBA00022448"/>
    </source>
</evidence>
<gene>
    <name evidence="4" type="ORF">PENTCL1PPCAC_25164</name>
</gene>
<keyword evidence="5" id="KW-1185">Reference proteome</keyword>
<dbReference type="AlphaFoldDB" id="A0AAV5U811"/>
<dbReference type="SUPFAM" id="SSF48371">
    <property type="entry name" value="ARM repeat"/>
    <property type="match status" value="1"/>
</dbReference>
<dbReference type="GO" id="GO:0015031">
    <property type="term" value="P:protein transport"/>
    <property type="evidence" value="ECO:0007669"/>
    <property type="project" value="UniProtKB-KW"/>
</dbReference>
<evidence type="ECO:0000256" key="3">
    <source>
        <dbReference type="ARBA" id="ARBA00022927"/>
    </source>
</evidence>
<comment type="caution">
    <text evidence="4">The sequence shown here is derived from an EMBL/GenBank/DDBJ whole genome shotgun (WGS) entry which is preliminary data.</text>
</comment>
<evidence type="ECO:0000313" key="4">
    <source>
        <dbReference type="EMBL" id="GMT02990.1"/>
    </source>
</evidence>
<dbReference type="InterPro" id="IPR000225">
    <property type="entry name" value="Armadillo"/>
</dbReference>
<protein>
    <submittedName>
        <fullName evidence="4">Uncharacterized protein</fullName>
    </submittedName>
</protein>
<keyword evidence="2" id="KW-0813">Transport</keyword>
<evidence type="ECO:0000256" key="1">
    <source>
        <dbReference type="ARBA" id="ARBA00010394"/>
    </source>
</evidence>
<organism evidence="4 5">
    <name type="scientific">Pristionchus entomophagus</name>
    <dbReference type="NCBI Taxonomy" id="358040"/>
    <lineage>
        <taxon>Eukaryota</taxon>
        <taxon>Metazoa</taxon>
        <taxon>Ecdysozoa</taxon>
        <taxon>Nematoda</taxon>
        <taxon>Chromadorea</taxon>
        <taxon>Rhabditida</taxon>
        <taxon>Rhabditina</taxon>
        <taxon>Diplogasteromorpha</taxon>
        <taxon>Diplogasteroidea</taxon>
        <taxon>Neodiplogasteridae</taxon>
        <taxon>Pristionchus</taxon>
    </lineage>
</organism>
<proteinExistence type="inferred from homology"/>
<evidence type="ECO:0000313" key="5">
    <source>
        <dbReference type="Proteomes" id="UP001432027"/>
    </source>
</evidence>
<sequence>FQPHLWPAQIDSMLSEPGLISYTLDVIASEDWHVVSSALRLVGNIITGTEEQTERVIMREGFARLIEQCLDSSVARVRREAAWILSNIAAGPPHHVQLILSVWMGSPQLLWLLHNDDTRMQKKVCWVFTNVLSSLNTTPRPAQMTEFLGYGVLAIVEVASRLSDDTELVSKIREV</sequence>
<name>A0AAV5U811_9BILA</name>
<dbReference type="Proteomes" id="UP001432027">
    <property type="component" value="Unassembled WGS sequence"/>
</dbReference>
<reference evidence="4" key="1">
    <citation type="submission" date="2023-10" db="EMBL/GenBank/DDBJ databases">
        <title>Genome assembly of Pristionchus species.</title>
        <authorList>
            <person name="Yoshida K."/>
            <person name="Sommer R.J."/>
        </authorList>
    </citation>
    <scope>NUCLEOTIDE SEQUENCE</scope>
    <source>
        <strain evidence="4">RS0144</strain>
    </source>
</reference>
<dbReference type="Gene3D" id="1.25.10.10">
    <property type="entry name" value="Leucine-rich Repeat Variant"/>
    <property type="match status" value="1"/>
</dbReference>
<dbReference type="PANTHER" id="PTHR23316">
    <property type="entry name" value="IMPORTIN ALPHA"/>
    <property type="match status" value="1"/>
</dbReference>
<dbReference type="EMBL" id="BTSX01000006">
    <property type="protein sequence ID" value="GMT02990.1"/>
    <property type="molecule type" value="Genomic_DNA"/>
</dbReference>
<dbReference type="Pfam" id="PF00514">
    <property type="entry name" value="Arm"/>
    <property type="match status" value="1"/>
</dbReference>
<feature type="non-terminal residue" evidence="4">
    <location>
        <position position="1"/>
    </location>
</feature>
<dbReference type="InterPro" id="IPR011989">
    <property type="entry name" value="ARM-like"/>
</dbReference>
<keyword evidence="3" id="KW-0653">Protein transport</keyword>
<accession>A0AAV5U811</accession>